<dbReference type="RefSeq" id="WP_083169798.1">
    <property type="nucleotide sequence ID" value="NZ_MVHF01000054.1"/>
</dbReference>
<dbReference type="AlphaFoldDB" id="A0A1X0A5A4"/>
<evidence type="ECO:0000313" key="1">
    <source>
        <dbReference type="EMBL" id="ORA25194.1"/>
    </source>
</evidence>
<proteinExistence type="predicted"/>
<accession>A0A1X0A5A4</accession>
<name>A0A1X0A5A4_9MYCO</name>
<organism evidence="1 2">
    <name type="scientific">Mycobacterium aquaticum</name>
    <dbReference type="NCBI Taxonomy" id="1927124"/>
    <lineage>
        <taxon>Bacteria</taxon>
        <taxon>Bacillati</taxon>
        <taxon>Actinomycetota</taxon>
        <taxon>Actinomycetes</taxon>
        <taxon>Mycobacteriales</taxon>
        <taxon>Mycobacteriaceae</taxon>
        <taxon>Mycobacterium</taxon>
    </lineage>
</organism>
<reference evidence="1 2" key="1">
    <citation type="submission" date="2017-02" db="EMBL/GenBank/DDBJ databases">
        <title>The new phylogeny of genus Mycobacterium.</title>
        <authorList>
            <person name="Tortoli E."/>
            <person name="Trovato A."/>
            <person name="Cirillo D.M."/>
        </authorList>
    </citation>
    <scope>NUCLEOTIDE SEQUENCE [LARGE SCALE GENOMIC DNA]</scope>
    <source>
        <strain evidence="1 2">RW6</strain>
    </source>
</reference>
<keyword evidence="2" id="KW-1185">Reference proteome</keyword>
<dbReference type="EMBL" id="MVHF01000054">
    <property type="protein sequence ID" value="ORA25194.1"/>
    <property type="molecule type" value="Genomic_DNA"/>
</dbReference>
<protein>
    <submittedName>
        <fullName evidence="1">Uncharacterized protein</fullName>
    </submittedName>
</protein>
<dbReference type="STRING" id="1927124.BST13_33275"/>
<dbReference type="OrthoDB" id="4758316at2"/>
<gene>
    <name evidence="1" type="ORF">BST13_33275</name>
</gene>
<comment type="caution">
    <text evidence="1">The sequence shown here is derived from an EMBL/GenBank/DDBJ whole genome shotgun (WGS) entry which is preliminary data.</text>
</comment>
<evidence type="ECO:0000313" key="2">
    <source>
        <dbReference type="Proteomes" id="UP000192448"/>
    </source>
</evidence>
<dbReference type="Proteomes" id="UP000192448">
    <property type="component" value="Unassembled WGS sequence"/>
</dbReference>
<sequence length="81" mass="9104">MSDPAVEAAQRAWEEYEAQGGVWKPEALRLAAREALKPIRELHQRVDDGHPSGLPTCEHCQGDWPCSTSALIYTTEELEDR</sequence>